<name>A0A511XKG1_9PROT</name>
<dbReference type="PANTHER" id="PTHR45694:SF18">
    <property type="entry name" value="GLUTAREDOXIN-1-RELATED"/>
    <property type="match status" value="1"/>
</dbReference>
<dbReference type="NCBIfam" id="TIGR02181">
    <property type="entry name" value="GRX_bact"/>
    <property type="match status" value="1"/>
</dbReference>
<dbReference type="CDD" id="cd03418">
    <property type="entry name" value="GRX_GRXb_1_3_like"/>
    <property type="match status" value="1"/>
</dbReference>
<evidence type="ECO:0000256" key="4">
    <source>
        <dbReference type="ARBA" id="ARBA00022982"/>
    </source>
</evidence>
<evidence type="ECO:0000256" key="2">
    <source>
        <dbReference type="ARBA" id="ARBA00007787"/>
    </source>
</evidence>
<dbReference type="GO" id="GO:0015038">
    <property type="term" value="F:glutathione disulfide oxidoreductase activity"/>
    <property type="evidence" value="ECO:0007669"/>
    <property type="project" value="UniProtKB-UniRule"/>
</dbReference>
<dbReference type="PROSITE" id="PS51354">
    <property type="entry name" value="GLUTAREDOXIN_2"/>
    <property type="match status" value="1"/>
</dbReference>
<keyword evidence="5" id="KW-1015">Disulfide bond</keyword>
<dbReference type="PANTHER" id="PTHR45694">
    <property type="entry name" value="GLUTAREDOXIN 2"/>
    <property type="match status" value="1"/>
</dbReference>
<dbReference type="GO" id="GO:0045454">
    <property type="term" value="P:cell redox homeostasis"/>
    <property type="evidence" value="ECO:0007669"/>
    <property type="project" value="InterPro"/>
</dbReference>
<accession>A0A511XKG1</accession>
<keyword evidence="3 7" id="KW-0813">Transport</keyword>
<proteinExistence type="inferred from homology"/>
<evidence type="ECO:0000256" key="3">
    <source>
        <dbReference type="ARBA" id="ARBA00022448"/>
    </source>
</evidence>
<comment type="similarity">
    <text evidence="2 7">Belongs to the glutaredoxin family.</text>
</comment>
<dbReference type="Proteomes" id="UP000321746">
    <property type="component" value="Unassembled WGS sequence"/>
</dbReference>
<dbReference type="Gene3D" id="3.40.30.10">
    <property type="entry name" value="Glutaredoxin"/>
    <property type="match status" value="1"/>
</dbReference>
<dbReference type="EMBL" id="BJYG01000020">
    <property type="protein sequence ID" value="GEN63430.1"/>
    <property type="molecule type" value="Genomic_DNA"/>
</dbReference>
<keyword evidence="10" id="KW-1185">Reference proteome</keyword>
<protein>
    <recommendedName>
        <fullName evidence="7">Glutaredoxin</fullName>
    </recommendedName>
</protein>
<dbReference type="SUPFAM" id="SSF52833">
    <property type="entry name" value="Thioredoxin-like"/>
    <property type="match status" value="1"/>
</dbReference>
<evidence type="ECO:0000256" key="6">
    <source>
        <dbReference type="ARBA" id="ARBA00023284"/>
    </source>
</evidence>
<evidence type="ECO:0000256" key="5">
    <source>
        <dbReference type="ARBA" id="ARBA00023157"/>
    </source>
</evidence>
<comment type="function">
    <text evidence="1 7">Has a glutathione-disulfide oxidoreductase activity in the presence of NADPH and glutathione reductase. Reduces low molecular weight disulfides and proteins.</text>
</comment>
<keyword evidence="6 7" id="KW-0676">Redox-active center</keyword>
<evidence type="ECO:0000256" key="7">
    <source>
        <dbReference type="RuleBase" id="RU364065"/>
    </source>
</evidence>
<dbReference type="InterPro" id="IPR011767">
    <property type="entry name" value="GLR_AS"/>
</dbReference>
<dbReference type="GO" id="GO:0005737">
    <property type="term" value="C:cytoplasm"/>
    <property type="evidence" value="ECO:0007669"/>
    <property type="project" value="TreeGrafter"/>
</dbReference>
<keyword evidence="4 7" id="KW-0249">Electron transport</keyword>
<dbReference type="GO" id="GO:0034599">
    <property type="term" value="P:cellular response to oxidative stress"/>
    <property type="evidence" value="ECO:0007669"/>
    <property type="project" value="TreeGrafter"/>
</dbReference>
<evidence type="ECO:0000313" key="9">
    <source>
        <dbReference type="EMBL" id="GEN63430.1"/>
    </source>
</evidence>
<dbReference type="InterPro" id="IPR011900">
    <property type="entry name" value="GRX_bact"/>
</dbReference>
<dbReference type="AlphaFoldDB" id="A0A511XKG1"/>
<evidence type="ECO:0000259" key="8">
    <source>
        <dbReference type="Pfam" id="PF00462"/>
    </source>
</evidence>
<comment type="caution">
    <text evidence="9">The sequence shown here is derived from an EMBL/GenBank/DDBJ whole genome shotgun (WGS) entry which is preliminary data.</text>
</comment>
<sequence length="91" mass="9834">MIMARVEIYTQPGCPYCIRAVALLEKKGVAFHEINAPHGTPERVESRERSGGRTTVPQIFIDGQAIGGCDDLFALDRRGGLDPLLHVSGAS</sequence>
<dbReference type="InterPro" id="IPR036249">
    <property type="entry name" value="Thioredoxin-like_sf"/>
</dbReference>
<dbReference type="Pfam" id="PF00462">
    <property type="entry name" value="Glutaredoxin"/>
    <property type="match status" value="1"/>
</dbReference>
<feature type="domain" description="Glutaredoxin" evidence="8">
    <location>
        <begin position="6"/>
        <end position="66"/>
    </location>
</feature>
<gene>
    <name evidence="9" type="primary">grxC</name>
    <name evidence="9" type="ORF">AOE01nite_16540</name>
</gene>
<dbReference type="PRINTS" id="PR00160">
    <property type="entry name" value="GLUTAREDOXIN"/>
</dbReference>
<organism evidence="9 10">
    <name type="scientific">Acetobacter oeni</name>
    <dbReference type="NCBI Taxonomy" id="304077"/>
    <lineage>
        <taxon>Bacteria</taxon>
        <taxon>Pseudomonadati</taxon>
        <taxon>Pseudomonadota</taxon>
        <taxon>Alphaproteobacteria</taxon>
        <taxon>Acetobacterales</taxon>
        <taxon>Acetobacteraceae</taxon>
        <taxon>Acetobacter</taxon>
    </lineage>
</organism>
<evidence type="ECO:0000313" key="10">
    <source>
        <dbReference type="Proteomes" id="UP000321746"/>
    </source>
</evidence>
<dbReference type="InterPro" id="IPR014025">
    <property type="entry name" value="Glutaredoxin_subgr"/>
</dbReference>
<keyword evidence="7" id="KW-0963">Cytoplasm</keyword>
<evidence type="ECO:0000256" key="1">
    <source>
        <dbReference type="ARBA" id="ARBA00002549"/>
    </source>
</evidence>
<dbReference type="InterPro" id="IPR002109">
    <property type="entry name" value="Glutaredoxin"/>
</dbReference>
<reference evidence="9 10" key="1">
    <citation type="submission" date="2019-07" db="EMBL/GenBank/DDBJ databases">
        <title>Whole genome shotgun sequence of Acetobacter oeni NBRC 105207.</title>
        <authorList>
            <person name="Hosoyama A."/>
            <person name="Uohara A."/>
            <person name="Ohji S."/>
            <person name="Ichikawa N."/>
        </authorList>
    </citation>
    <scope>NUCLEOTIDE SEQUENCE [LARGE SCALE GENOMIC DNA]</scope>
    <source>
        <strain evidence="9 10">NBRC 105207</strain>
    </source>
</reference>
<dbReference type="PROSITE" id="PS00195">
    <property type="entry name" value="GLUTAREDOXIN_1"/>
    <property type="match status" value="1"/>
</dbReference>